<evidence type="ECO:0000256" key="1">
    <source>
        <dbReference type="SAM" id="Phobius"/>
    </source>
</evidence>
<feature type="transmembrane region" description="Helical" evidence="1">
    <location>
        <begin position="72"/>
        <end position="89"/>
    </location>
</feature>
<dbReference type="EMBL" id="HACG01004955">
    <property type="protein sequence ID" value="CEK51820.1"/>
    <property type="molecule type" value="Transcribed_RNA"/>
</dbReference>
<reference evidence="2" key="1">
    <citation type="submission" date="2014-12" db="EMBL/GenBank/DDBJ databases">
        <title>Insight into the proteome of Arion vulgaris.</title>
        <authorList>
            <person name="Aradska J."/>
            <person name="Bulat T."/>
            <person name="Smidak R."/>
            <person name="Sarate P."/>
            <person name="Gangsoo J."/>
            <person name="Sialana F."/>
            <person name="Bilban M."/>
            <person name="Lubec G."/>
        </authorList>
    </citation>
    <scope>NUCLEOTIDE SEQUENCE</scope>
    <source>
        <tissue evidence="2">Skin</tissue>
    </source>
</reference>
<proteinExistence type="predicted"/>
<sequence>VLTREHMCKMCCFQYRSLSQGRKLVFRVVFDIISILLVASGVFTIKYGSQPYHRGFFCDDESIRHPLQSDTIPMSLAACIGILLPLALIL</sequence>
<keyword evidence="1" id="KW-0472">Membrane</keyword>
<protein>
    <recommendedName>
        <fullName evidence="3">Phosphatidic acid phosphatase type 2/haloperoxidase domain-containing protein</fullName>
    </recommendedName>
</protein>
<dbReference type="AlphaFoldDB" id="A0A0B6Y8N2"/>
<evidence type="ECO:0000313" key="2">
    <source>
        <dbReference type="EMBL" id="CEK51820.1"/>
    </source>
</evidence>
<feature type="non-terminal residue" evidence="2">
    <location>
        <position position="1"/>
    </location>
</feature>
<evidence type="ECO:0008006" key="3">
    <source>
        <dbReference type="Google" id="ProtNLM"/>
    </source>
</evidence>
<accession>A0A0B6Y8N2</accession>
<organism evidence="2">
    <name type="scientific">Arion vulgaris</name>
    <dbReference type="NCBI Taxonomy" id="1028688"/>
    <lineage>
        <taxon>Eukaryota</taxon>
        <taxon>Metazoa</taxon>
        <taxon>Spiralia</taxon>
        <taxon>Lophotrochozoa</taxon>
        <taxon>Mollusca</taxon>
        <taxon>Gastropoda</taxon>
        <taxon>Heterobranchia</taxon>
        <taxon>Euthyneura</taxon>
        <taxon>Panpulmonata</taxon>
        <taxon>Eupulmonata</taxon>
        <taxon>Stylommatophora</taxon>
        <taxon>Helicina</taxon>
        <taxon>Arionoidea</taxon>
        <taxon>Arionidae</taxon>
        <taxon>Arion</taxon>
    </lineage>
</organism>
<feature type="non-terminal residue" evidence="2">
    <location>
        <position position="90"/>
    </location>
</feature>
<keyword evidence="1" id="KW-1133">Transmembrane helix</keyword>
<gene>
    <name evidence="2" type="primary">ORF14550</name>
</gene>
<feature type="transmembrane region" description="Helical" evidence="1">
    <location>
        <begin position="24"/>
        <end position="45"/>
    </location>
</feature>
<name>A0A0B6Y8N2_9EUPU</name>
<keyword evidence="1" id="KW-0812">Transmembrane</keyword>